<sequence length="87" mass="10059">MEITSKIYNLIIVRKPGPAYDLYCGRADNGKNYPLLRKFHDGRLIDLVRNKTIPAGIIKELDDYSMLARLLLHSDDVYTKEYANDNQ</sequence>
<accession>A0A0F9S374</accession>
<gene>
    <name evidence="1" type="ORF">LCGC14_0570190</name>
</gene>
<name>A0A0F9S374_9ZZZZ</name>
<protein>
    <submittedName>
        <fullName evidence="1">Uncharacterized protein</fullName>
    </submittedName>
</protein>
<comment type="caution">
    <text evidence="1">The sequence shown here is derived from an EMBL/GenBank/DDBJ whole genome shotgun (WGS) entry which is preliminary data.</text>
</comment>
<proteinExistence type="predicted"/>
<evidence type="ECO:0000313" key="1">
    <source>
        <dbReference type="EMBL" id="KKN56702.1"/>
    </source>
</evidence>
<reference evidence="1" key="1">
    <citation type="journal article" date="2015" name="Nature">
        <title>Complex archaea that bridge the gap between prokaryotes and eukaryotes.</title>
        <authorList>
            <person name="Spang A."/>
            <person name="Saw J.H."/>
            <person name="Jorgensen S.L."/>
            <person name="Zaremba-Niedzwiedzka K."/>
            <person name="Martijn J."/>
            <person name="Lind A.E."/>
            <person name="van Eijk R."/>
            <person name="Schleper C."/>
            <person name="Guy L."/>
            <person name="Ettema T.J."/>
        </authorList>
    </citation>
    <scope>NUCLEOTIDE SEQUENCE</scope>
</reference>
<dbReference type="EMBL" id="LAZR01000835">
    <property type="protein sequence ID" value="KKN56702.1"/>
    <property type="molecule type" value="Genomic_DNA"/>
</dbReference>
<dbReference type="AlphaFoldDB" id="A0A0F9S374"/>
<organism evidence="1">
    <name type="scientific">marine sediment metagenome</name>
    <dbReference type="NCBI Taxonomy" id="412755"/>
    <lineage>
        <taxon>unclassified sequences</taxon>
        <taxon>metagenomes</taxon>
        <taxon>ecological metagenomes</taxon>
    </lineage>
</organism>